<proteinExistence type="predicted"/>
<name>A0A8J4EEB1_9ACTN</name>
<dbReference type="Gene3D" id="3.30.160.240">
    <property type="entry name" value="Rv1738"/>
    <property type="match status" value="1"/>
</dbReference>
<protein>
    <recommendedName>
        <fullName evidence="3">DUF1876 domain-containing protein</fullName>
    </recommendedName>
</protein>
<dbReference type="SUPFAM" id="SSF143212">
    <property type="entry name" value="Rv2632c-like"/>
    <property type="match status" value="1"/>
</dbReference>
<dbReference type="EMBL" id="BOPH01000088">
    <property type="protein sequence ID" value="GIJ71546.1"/>
    <property type="molecule type" value="Genomic_DNA"/>
</dbReference>
<organism evidence="1 2">
    <name type="scientific">Virgisporangium ochraceum</name>
    <dbReference type="NCBI Taxonomy" id="65505"/>
    <lineage>
        <taxon>Bacteria</taxon>
        <taxon>Bacillati</taxon>
        <taxon>Actinomycetota</taxon>
        <taxon>Actinomycetes</taxon>
        <taxon>Micromonosporales</taxon>
        <taxon>Micromonosporaceae</taxon>
        <taxon>Virgisporangium</taxon>
    </lineage>
</organism>
<evidence type="ECO:0000313" key="1">
    <source>
        <dbReference type="EMBL" id="GIJ71546.1"/>
    </source>
</evidence>
<dbReference type="AlphaFoldDB" id="A0A8J4EEB1"/>
<dbReference type="InterPro" id="IPR038070">
    <property type="entry name" value="Rv2632c-like_sf"/>
</dbReference>
<dbReference type="Pfam" id="PF08962">
    <property type="entry name" value="Rv2632c-like"/>
    <property type="match status" value="1"/>
</dbReference>
<keyword evidence="2" id="KW-1185">Reference proteome</keyword>
<comment type="caution">
    <text evidence="1">The sequence shown here is derived from an EMBL/GenBank/DDBJ whole genome shotgun (WGS) entry which is preliminary data.</text>
</comment>
<dbReference type="RefSeq" id="WP_239160620.1">
    <property type="nucleotide sequence ID" value="NZ_BOPH01000088.1"/>
</dbReference>
<dbReference type="Proteomes" id="UP000635606">
    <property type="component" value="Unassembled WGS sequence"/>
</dbReference>
<dbReference type="InterPro" id="IPR015057">
    <property type="entry name" value="Rv2632c-like"/>
</dbReference>
<evidence type="ECO:0000313" key="2">
    <source>
        <dbReference type="Proteomes" id="UP000635606"/>
    </source>
</evidence>
<sequence length="114" mass="12464">MTVTEHPVTADEPPVMDFQGGRKTMVAMKKWTVDIYIDEDDAGRTYAEARLQTGAPTRLTGVGRAKLNPADDDIPEIGDELATARALTDLGHRLLVTAAKDIEAVTDERVRLDT</sequence>
<accession>A0A8J4EEB1</accession>
<evidence type="ECO:0008006" key="3">
    <source>
        <dbReference type="Google" id="ProtNLM"/>
    </source>
</evidence>
<reference evidence="1" key="1">
    <citation type="submission" date="2021-01" db="EMBL/GenBank/DDBJ databases">
        <title>Whole genome shotgun sequence of Virgisporangium ochraceum NBRC 16418.</title>
        <authorList>
            <person name="Komaki H."/>
            <person name="Tamura T."/>
        </authorList>
    </citation>
    <scope>NUCLEOTIDE SEQUENCE</scope>
    <source>
        <strain evidence="1">NBRC 16418</strain>
    </source>
</reference>
<gene>
    <name evidence="1" type="ORF">Voc01_064630</name>
</gene>